<feature type="transmembrane region" description="Helical" evidence="6">
    <location>
        <begin position="130"/>
        <end position="148"/>
    </location>
</feature>
<dbReference type="InterPro" id="IPR001516">
    <property type="entry name" value="Proton_antipo_N"/>
</dbReference>
<organism evidence="9 10">
    <name type="scientific">Dawidia soli</name>
    <dbReference type="NCBI Taxonomy" id="2782352"/>
    <lineage>
        <taxon>Bacteria</taxon>
        <taxon>Pseudomonadati</taxon>
        <taxon>Bacteroidota</taxon>
        <taxon>Cytophagia</taxon>
        <taxon>Cytophagales</taxon>
        <taxon>Chryseotaleaceae</taxon>
        <taxon>Dawidia</taxon>
    </lineage>
</organism>
<keyword evidence="4 6" id="KW-0472">Membrane</keyword>
<keyword evidence="9" id="KW-0560">Oxidoreductase</keyword>
<dbReference type="PRINTS" id="PR01434">
    <property type="entry name" value="NADHDHGNASE5"/>
</dbReference>
<evidence type="ECO:0000313" key="9">
    <source>
        <dbReference type="EMBL" id="MBT1687730.1"/>
    </source>
</evidence>
<dbReference type="NCBIfam" id="TIGR01974">
    <property type="entry name" value="NDH_I_L"/>
    <property type="match status" value="1"/>
</dbReference>
<feature type="transmembrane region" description="Helical" evidence="6">
    <location>
        <begin position="441"/>
        <end position="464"/>
    </location>
</feature>
<feature type="transmembrane region" description="Helical" evidence="6">
    <location>
        <begin position="398"/>
        <end position="421"/>
    </location>
</feature>
<evidence type="ECO:0000259" key="8">
    <source>
        <dbReference type="Pfam" id="PF00662"/>
    </source>
</evidence>
<evidence type="ECO:0000256" key="5">
    <source>
        <dbReference type="RuleBase" id="RU000320"/>
    </source>
</evidence>
<dbReference type="AlphaFoldDB" id="A0AAP2DB95"/>
<evidence type="ECO:0000256" key="6">
    <source>
        <dbReference type="SAM" id="Phobius"/>
    </source>
</evidence>
<comment type="caution">
    <text evidence="9">The sequence shown here is derived from an EMBL/GenBank/DDBJ whole genome shotgun (WGS) entry which is preliminary data.</text>
</comment>
<feature type="transmembrane region" description="Helical" evidence="6">
    <location>
        <begin position="47"/>
        <end position="71"/>
    </location>
</feature>
<dbReference type="GO" id="GO:0015990">
    <property type="term" value="P:electron transport coupled proton transport"/>
    <property type="evidence" value="ECO:0007669"/>
    <property type="project" value="TreeGrafter"/>
</dbReference>
<dbReference type="GO" id="GO:0012505">
    <property type="term" value="C:endomembrane system"/>
    <property type="evidence" value="ECO:0007669"/>
    <property type="project" value="UniProtKB-SubCell"/>
</dbReference>
<protein>
    <submittedName>
        <fullName evidence="9">NADH-quinone oxidoreductase subunit L</fullName>
        <ecNumber evidence="9">1.6.5.-</ecNumber>
    </submittedName>
</protein>
<dbReference type="Pfam" id="PF00662">
    <property type="entry name" value="Proton_antipo_N"/>
    <property type="match status" value="1"/>
</dbReference>
<dbReference type="RefSeq" id="WP_254090960.1">
    <property type="nucleotide sequence ID" value="NZ_JAHESC010000019.1"/>
</dbReference>
<gene>
    <name evidence="9" type="ORF">KK078_14275</name>
</gene>
<proteinExistence type="predicted"/>
<keyword evidence="3 6" id="KW-1133">Transmembrane helix</keyword>
<dbReference type="Gene3D" id="1.20.5.2700">
    <property type="match status" value="1"/>
</dbReference>
<feature type="transmembrane region" description="Helical" evidence="6">
    <location>
        <begin position="99"/>
        <end position="118"/>
    </location>
</feature>
<feature type="transmembrane region" description="Helical" evidence="6">
    <location>
        <begin position="193"/>
        <end position="215"/>
    </location>
</feature>
<dbReference type="InterPro" id="IPR018393">
    <property type="entry name" value="NADHpl_OxRdtase_5_subgr"/>
</dbReference>
<feature type="transmembrane region" description="Helical" evidence="6">
    <location>
        <begin position="485"/>
        <end position="505"/>
    </location>
</feature>
<feature type="transmembrane region" description="Helical" evidence="6">
    <location>
        <begin position="525"/>
        <end position="548"/>
    </location>
</feature>
<dbReference type="GO" id="GO:0008137">
    <property type="term" value="F:NADH dehydrogenase (ubiquinone) activity"/>
    <property type="evidence" value="ECO:0007669"/>
    <property type="project" value="InterPro"/>
</dbReference>
<accession>A0AAP2DB95</accession>
<feature type="transmembrane region" description="Helical" evidence="6">
    <location>
        <begin position="154"/>
        <end position="172"/>
    </location>
</feature>
<dbReference type="InterPro" id="IPR001750">
    <property type="entry name" value="ND/Mrp_TM"/>
</dbReference>
<dbReference type="PANTHER" id="PTHR42829">
    <property type="entry name" value="NADH-UBIQUINONE OXIDOREDUCTASE CHAIN 5"/>
    <property type="match status" value="1"/>
</dbReference>
<dbReference type="PANTHER" id="PTHR42829:SF2">
    <property type="entry name" value="NADH-UBIQUINONE OXIDOREDUCTASE CHAIN 5"/>
    <property type="match status" value="1"/>
</dbReference>
<dbReference type="InterPro" id="IPR003945">
    <property type="entry name" value="NU5C-like"/>
</dbReference>
<sequence>MSKEVIINNPDTLADSEYFLGCLLLVVGLPLLSALLCRLFPARRQNVITTLSSLLLLTGLAAAANMLRMVYDTHVVLKFPWFHLGDLSFSTGFFVDRTSALMAVLVLFVSFLVHIYSTRYMKDDGALSRYYAMLGFFTFSMLGIVLTIDLLTMFVFWELVGFSSYMLIGHWQHLPSAATAARKAFVMNRIGDVGFIVGLMIYWVQSGSFDIYLLTFIDGNNPEFISDYSQGLQTAGALCLFCGVIGKSAQFPLFTWLPDAMEGPTPVSALIHAATMVAAGVFMLVRLHALFTPASLDVVALTGVVTALLAALAALAQTDLKKILAYSTISQLGFMVMAVGAGAPDAAYLHLFTHAFFKACLFLCAGSVIHALHEAQHGTHAHFDVQDVRNLGGLRHKLPFTFAAFVVSGAALAGLPFFSGFLSKDAILTALLYWKGETFSWRWLVFGGAFLVSFLTALYTFRLIAKVFLGEERETTSLTVHEPSWHMRGPIALLALGSFWFFVSWNPLNYHGWLYQPAKADENFHSALLVFISGAWVLIAGAVAYYIFRQPRTAHVPLLLNSFYIDKLYTQTVATRTYALALLTEKIDRRWIDGFLHYVAYGQVTLAHLTGWFDRVIIDGTVNALAALVRTVGSFTRSFQGGKIQLYIFWSVLAIIIFLIWTLF</sequence>
<dbReference type="Pfam" id="PF00361">
    <property type="entry name" value="Proton_antipo_M"/>
    <property type="match status" value="1"/>
</dbReference>
<keyword evidence="2 5" id="KW-0812">Transmembrane</keyword>
<reference evidence="9 10" key="1">
    <citation type="submission" date="2021-05" db="EMBL/GenBank/DDBJ databases">
        <title>A Polyphasic approach of four new species of the genus Ohtaekwangia: Ohtaekwangia histidinii sp. nov., Ohtaekwangia cretensis sp. nov., Ohtaekwangia indiensis sp. nov., Ohtaekwangia reichenbachii sp. nov. from diverse environment.</title>
        <authorList>
            <person name="Octaviana S."/>
        </authorList>
    </citation>
    <scope>NUCLEOTIDE SEQUENCE [LARGE SCALE GENOMIC DNA]</scope>
    <source>
        <strain evidence="9 10">PWU37</strain>
    </source>
</reference>
<feature type="transmembrane region" description="Helical" evidence="6">
    <location>
        <begin position="18"/>
        <end position="40"/>
    </location>
</feature>
<dbReference type="GO" id="GO:0003954">
    <property type="term" value="F:NADH dehydrogenase activity"/>
    <property type="evidence" value="ECO:0007669"/>
    <property type="project" value="TreeGrafter"/>
</dbReference>
<dbReference type="EMBL" id="JAHESC010000019">
    <property type="protein sequence ID" value="MBT1687730.1"/>
    <property type="molecule type" value="Genomic_DNA"/>
</dbReference>
<evidence type="ECO:0000313" key="10">
    <source>
        <dbReference type="Proteomes" id="UP001319180"/>
    </source>
</evidence>
<evidence type="ECO:0000256" key="3">
    <source>
        <dbReference type="ARBA" id="ARBA00022989"/>
    </source>
</evidence>
<feature type="domain" description="NADH:quinone oxidoreductase/Mrp antiporter transmembrane" evidence="7">
    <location>
        <begin position="149"/>
        <end position="439"/>
    </location>
</feature>
<feature type="transmembrane region" description="Helical" evidence="6">
    <location>
        <begin position="235"/>
        <end position="257"/>
    </location>
</feature>
<dbReference type="GO" id="GO:0016020">
    <property type="term" value="C:membrane"/>
    <property type="evidence" value="ECO:0007669"/>
    <property type="project" value="UniProtKB-SubCell"/>
</dbReference>
<feature type="transmembrane region" description="Helical" evidence="6">
    <location>
        <begin position="298"/>
        <end position="316"/>
    </location>
</feature>
<dbReference type="GO" id="GO:0042773">
    <property type="term" value="P:ATP synthesis coupled electron transport"/>
    <property type="evidence" value="ECO:0007669"/>
    <property type="project" value="InterPro"/>
</dbReference>
<evidence type="ECO:0000256" key="1">
    <source>
        <dbReference type="ARBA" id="ARBA00004127"/>
    </source>
</evidence>
<name>A0AAP2DB95_9BACT</name>
<feature type="transmembrane region" description="Helical" evidence="6">
    <location>
        <begin position="355"/>
        <end position="372"/>
    </location>
</feature>
<dbReference type="Proteomes" id="UP001319180">
    <property type="component" value="Unassembled WGS sequence"/>
</dbReference>
<evidence type="ECO:0000256" key="4">
    <source>
        <dbReference type="ARBA" id="ARBA00023136"/>
    </source>
</evidence>
<feature type="domain" description="NADH-Ubiquinone oxidoreductase (complex I) chain 5 N-terminal" evidence="8">
    <location>
        <begin position="81"/>
        <end position="131"/>
    </location>
</feature>
<comment type="subcellular location">
    <subcellularLocation>
        <location evidence="1">Endomembrane system</location>
        <topology evidence="1">Multi-pass membrane protein</topology>
    </subcellularLocation>
    <subcellularLocation>
        <location evidence="5">Membrane</location>
        <topology evidence="5">Multi-pass membrane protein</topology>
    </subcellularLocation>
</comment>
<feature type="transmembrane region" description="Helical" evidence="6">
    <location>
        <begin position="323"/>
        <end position="343"/>
    </location>
</feature>
<evidence type="ECO:0000256" key="2">
    <source>
        <dbReference type="ARBA" id="ARBA00022692"/>
    </source>
</evidence>
<feature type="transmembrane region" description="Helical" evidence="6">
    <location>
        <begin position="644"/>
        <end position="663"/>
    </location>
</feature>
<dbReference type="EC" id="1.6.5.-" evidence="9"/>
<dbReference type="PRINTS" id="PR01435">
    <property type="entry name" value="NPOXDRDTASE5"/>
</dbReference>
<feature type="transmembrane region" description="Helical" evidence="6">
    <location>
        <begin position="269"/>
        <end position="292"/>
    </location>
</feature>
<keyword evidence="10" id="KW-1185">Reference proteome</keyword>
<evidence type="ECO:0000259" key="7">
    <source>
        <dbReference type="Pfam" id="PF00361"/>
    </source>
</evidence>